<keyword evidence="3 8" id="KW-0349">Heme</keyword>
<dbReference type="PANTHER" id="PTHR46696:SF5">
    <property type="entry name" value="CYTOCHROME P450 BJ-1"/>
    <property type="match status" value="1"/>
</dbReference>
<dbReference type="PRINTS" id="PR00359">
    <property type="entry name" value="BP450"/>
</dbReference>
<dbReference type="InterPro" id="IPR001128">
    <property type="entry name" value="Cyt_P450"/>
</dbReference>
<sequence length="382" mass="41822">MTEFREVQATSDRELLGPLPQFIDLEAGYGVREVKSPTGDLLWLVSDYELAKQVLRDTRFSRAEAVKPDAPKVAHAAPSPESMTSMDGPEHARLRRMVAASFSQHGIVSMEPFVLGLTERLLDAMERRGGVVDVATEFATPLALGVLSELLGVPEADREQFTAWVDVLFDLTVADSADTRSKRLRLVAYMTRLIKAKRREPGEGLLSELIQARDNGEALTERELVHLGLTLLMAGYESTSGQIAMTVAELLREPDRFQALAANPDLAPVLAEEYLRVNPAASISFPRVATEDVQLGDVLVRKGEGLIVSLLEANRNPDAVQHLAFGYGVHLCLGRHLARMQLASALRGLARRFPTLRLAPGQAITWKSVEGARGLASLAVTW</sequence>
<evidence type="ECO:0000256" key="7">
    <source>
        <dbReference type="ARBA" id="ARBA00023033"/>
    </source>
</evidence>
<dbReference type="Pfam" id="PF00067">
    <property type="entry name" value="p450"/>
    <property type="match status" value="1"/>
</dbReference>
<dbReference type="SUPFAM" id="SSF48264">
    <property type="entry name" value="Cytochrome P450"/>
    <property type="match status" value="1"/>
</dbReference>
<evidence type="ECO:0000256" key="4">
    <source>
        <dbReference type="ARBA" id="ARBA00022723"/>
    </source>
</evidence>
<proteinExistence type="inferred from homology"/>
<protein>
    <submittedName>
        <fullName evidence="10">Cytochrome P450</fullName>
    </submittedName>
</protein>
<dbReference type="Proteomes" id="UP001501747">
    <property type="component" value="Unassembled WGS sequence"/>
</dbReference>
<comment type="caution">
    <text evidence="10">The sequence shown here is derived from an EMBL/GenBank/DDBJ whole genome shotgun (WGS) entry which is preliminary data.</text>
</comment>
<comment type="cofactor">
    <cofactor evidence="1">
        <name>heme</name>
        <dbReference type="ChEBI" id="CHEBI:30413"/>
    </cofactor>
</comment>
<dbReference type="EMBL" id="BAABAL010000004">
    <property type="protein sequence ID" value="GAA3988764.1"/>
    <property type="molecule type" value="Genomic_DNA"/>
</dbReference>
<gene>
    <name evidence="10" type="ORF">GCM10022247_04040</name>
</gene>
<evidence type="ECO:0000256" key="6">
    <source>
        <dbReference type="ARBA" id="ARBA00023004"/>
    </source>
</evidence>
<dbReference type="CDD" id="cd11031">
    <property type="entry name" value="Cyp158A-like"/>
    <property type="match status" value="1"/>
</dbReference>
<dbReference type="InterPro" id="IPR036396">
    <property type="entry name" value="Cyt_P450_sf"/>
</dbReference>
<evidence type="ECO:0000256" key="5">
    <source>
        <dbReference type="ARBA" id="ARBA00023002"/>
    </source>
</evidence>
<keyword evidence="11" id="KW-1185">Reference proteome</keyword>
<dbReference type="PROSITE" id="PS00086">
    <property type="entry name" value="CYTOCHROME_P450"/>
    <property type="match status" value="1"/>
</dbReference>
<evidence type="ECO:0000256" key="3">
    <source>
        <dbReference type="ARBA" id="ARBA00022617"/>
    </source>
</evidence>
<evidence type="ECO:0000256" key="9">
    <source>
        <dbReference type="SAM" id="MobiDB-lite"/>
    </source>
</evidence>
<evidence type="ECO:0000256" key="1">
    <source>
        <dbReference type="ARBA" id="ARBA00001971"/>
    </source>
</evidence>
<feature type="region of interest" description="Disordered" evidence="9">
    <location>
        <begin position="67"/>
        <end position="88"/>
    </location>
</feature>
<keyword evidence="5 8" id="KW-0560">Oxidoreductase</keyword>
<dbReference type="InterPro" id="IPR017972">
    <property type="entry name" value="Cyt_P450_CS"/>
</dbReference>
<accession>A0ABP7QWX1</accession>
<evidence type="ECO:0000256" key="8">
    <source>
        <dbReference type="RuleBase" id="RU000461"/>
    </source>
</evidence>
<keyword evidence="7 8" id="KW-0503">Monooxygenase</keyword>
<organism evidence="10 11">
    <name type="scientific">Allokutzneria multivorans</name>
    <dbReference type="NCBI Taxonomy" id="1142134"/>
    <lineage>
        <taxon>Bacteria</taxon>
        <taxon>Bacillati</taxon>
        <taxon>Actinomycetota</taxon>
        <taxon>Actinomycetes</taxon>
        <taxon>Pseudonocardiales</taxon>
        <taxon>Pseudonocardiaceae</taxon>
        <taxon>Allokutzneria</taxon>
    </lineage>
</organism>
<comment type="similarity">
    <text evidence="2 8">Belongs to the cytochrome P450 family.</text>
</comment>
<evidence type="ECO:0000256" key="2">
    <source>
        <dbReference type="ARBA" id="ARBA00010617"/>
    </source>
</evidence>
<reference evidence="11" key="1">
    <citation type="journal article" date="2019" name="Int. J. Syst. Evol. Microbiol.">
        <title>The Global Catalogue of Microorganisms (GCM) 10K type strain sequencing project: providing services to taxonomists for standard genome sequencing and annotation.</title>
        <authorList>
            <consortium name="The Broad Institute Genomics Platform"/>
            <consortium name="The Broad Institute Genome Sequencing Center for Infectious Disease"/>
            <person name="Wu L."/>
            <person name="Ma J."/>
        </authorList>
    </citation>
    <scope>NUCLEOTIDE SEQUENCE [LARGE SCALE GENOMIC DNA]</scope>
    <source>
        <strain evidence="11">JCM 17342</strain>
    </source>
</reference>
<keyword evidence="4 8" id="KW-0479">Metal-binding</keyword>
<dbReference type="RefSeq" id="WP_344870723.1">
    <property type="nucleotide sequence ID" value="NZ_BAABAL010000004.1"/>
</dbReference>
<keyword evidence="6 8" id="KW-0408">Iron</keyword>
<name>A0ABP7QWX1_9PSEU</name>
<dbReference type="InterPro" id="IPR002397">
    <property type="entry name" value="Cyt_P450_B"/>
</dbReference>
<evidence type="ECO:0000313" key="10">
    <source>
        <dbReference type="EMBL" id="GAA3988764.1"/>
    </source>
</evidence>
<evidence type="ECO:0000313" key="11">
    <source>
        <dbReference type="Proteomes" id="UP001501747"/>
    </source>
</evidence>
<dbReference type="Gene3D" id="1.10.630.10">
    <property type="entry name" value="Cytochrome P450"/>
    <property type="match status" value="1"/>
</dbReference>
<dbReference type="PRINTS" id="PR00385">
    <property type="entry name" value="P450"/>
</dbReference>
<dbReference type="PANTHER" id="PTHR46696">
    <property type="entry name" value="P450, PUTATIVE (EUROFUNG)-RELATED"/>
    <property type="match status" value="1"/>
</dbReference>